<feature type="compositionally biased region" description="Pro residues" evidence="2">
    <location>
        <begin position="987"/>
        <end position="1004"/>
    </location>
</feature>
<dbReference type="SUPFAM" id="SSF47923">
    <property type="entry name" value="Ypt/Rab-GAP domain of gyp1p"/>
    <property type="match status" value="2"/>
</dbReference>
<feature type="compositionally biased region" description="Basic and acidic residues" evidence="2">
    <location>
        <begin position="939"/>
        <end position="949"/>
    </location>
</feature>
<dbReference type="SUPFAM" id="SSF50044">
    <property type="entry name" value="SH3-domain"/>
    <property type="match status" value="1"/>
</dbReference>
<reference evidence="4" key="1">
    <citation type="submission" date="2020-07" db="EMBL/GenBank/DDBJ databases">
        <authorList>
            <person name="Nieuwenhuis M."/>
            <person name="Van De Peppel L.J.J."/>
        </authorList>
    </citation>
    <scope>NUCLEOTIDE SEQUENCE</scope>
    <source>
        <strain evidence="4">AP01</strain>
        <tissue evidence="4">Mycelium</tissue>
    </source>
</reference>
<dbReference type="PANTHER" id="PTHR47219:SF9">
    <property type="entry name" value="GTPASE ACTIVATING PROTEIN AND CENTROSOME-ASSOCIATED, ISOFORM B"/>
    <property type="match status" value="1"/>
</dbReference>
<feature type="region of interest" description="Disordered" evidence="2">
    <location>
        <begin position="495"/>
        <end position="526"/>
    </location>
</feature>
<feature type="compositionally biased region" description="Low complexity" evidence="2">
    <location>
        <begin position="234"/>
        <end position="264"/>
    </location>
</feature>
<dbReference type="PANTHER" id="PTHR47219">
    <property type="entry name" value="RAB GTPASE-ACTIVATING PROTEIN 1-LIKE"/>
    <property type="match status" value="1"/>
</dbReference>
<protein>
    <recommendedName>
        <fullName evidence="3">Rab-GAP TBC domain-containing protein</fullName>
    </recommendedName>
</protein>
<dbReference type="InterPro" id="IPR050302">
    <property type="entry name" value="Rab_GAP_TBC_domain"/>
</dbReference>
<reference evidence="4" key="2">
    <citation type="submission" date="2021-10" db="EMBL/GenBank/DDBJ databases">
        <title>Phylogenomics reveals ancestral predisposition of the termite-cultivated fungus Termitomyces towards a domesticated lifestyle.</title>
        <authorList>
            <person name="Auxier B."/>
            <person name="Grum-Grzhimaylo A."/>
            <person name="Cardenas M.E."/>
            <person name="Lodge J.D."/>
            <person name="Laessoe T."/>
            <person name="Pedersen O."/>
            <person name="Smith M.E."/>
            <person name="Kuyper T.W."/>
            <person name="Franco-Molano E.A."/>
            <person name="Baroni T.J."/>
            <person name="Aanen D.K."/>
        </authorList>
    </citation>
    <scope>NUCLEOTIDE SEQUENCE</scope>
    <source>
        <strain evidence="4">AP01</strain>
        <tissue evidence="4">Mycelium</tissue>
    </source>
</reference>
<feature type="region of interest" description="Disordered" evidence="2">
    <location>
        <begin position="390"/>
        <end position="475"/>
    </location>
</feature>
<feature type="compositionally biased region" description="Low complexity" evidence="2">
    <location>
        <begin position="317"/>
        <end position="329"/>
    </location>
</feature>
<feature type="region of interest" description="Disordered" evidence="2">
    <location>
        <begin position="618"/>
        <end position="671"/>
    </location>
</feature>
<feature type="compositionally biased region" description="Polar residues" evidence="2">
    <location>
        <begin position="1208"/>
        <end position="1218"/>
    </location>
</feature>
<comment type="caution">
    <text evidence="4">The sequence shown here is derived from an EMBL/GenBank/DDBJ whole genome shotgun (WGS) entry which is preliminary data.</text>
</comment>
<feature type="region of interest" description="Disordered" evidence="2">
    <location>
        <begin position="1179"/>
        <end position="1231"/>
    </location>
</feature>
<sequence>MAMEAAELARWTRFAAKGGIGKCTAIEDCVAESADDLMFLKDDEITVLMQLTEPQGIFLGYCEGVVGRFSGADVHFHSKLKKPVMAKRSSVTAANPVKPSTPMYGASTPMLTSDSPVPSLTGTTTRTRVSVEHHFSSSTALNGSLYDQAGKGSYGESVLPSAPLLASSSSTVSDQAGRGSYGSPRGSVLHEKSDGEASSTPWTAPSASTTSPTPSGPVLPERSDAEGSLSSIVAATPSSPPRTTLSPPRAPSHLSSGSTSTTGTLVDASSAPVPRTLTPASPPRPSSYISSRHASLLSSYSQSTANENDFDPTIHATTRPVTPPVSTSLPSPPISPPTAPTTSPPSPPAPNTSSELDQDDSRISLALSDGEANIGLSFLQDAINGGAYDEWFDSDSDEQVVGRKASTRRRGSGRVKRVGSRSSRGQQEDSTRLGAWRRSVRDSVISEGSKYSSEGETSDGGLGYEDTETGHGSNAGTEEQLEADLTQTQQAFIDLSSSSSAPSRSNSQRISNSTATPFASSPSAHQMSFTPVAPLSPRFKVASMSAMAIPLQQTQIQGPAKGEDYDTSSDWEGAAAADIYDDYRYSRYSVASTRTGFSGSSKRMSVSSKFSMAGGIGSGIPPFVDDPEARSRADSAVSRPSVDSQRPSLVESPPQQSVQLPQARRRSKSNATAGFSPLAGVVAAATSPPHSPKLSEILLPSPYPDGSFPSHPSSPLNPDARFRPAPLNLVTDQKRSPLLHTTWGSPLSPTAQTVQYALIAPLSPTRGPRSPHHLSPPTSSASNTGYTGTGEGFGGPRGLPASATYFPAQGSGMASAIRERFELERKSTVVENAEDDTDEAKERRIVVEDDEDEIVIGQDVSFASSTVSTVVAATADVSIDSTVSEETIGASEREHEEPSIASSPEPEPEMVSKGRLAPLVVANRSTPSPAGDDEDEADEKEKAALRKVAESLPPLASVSPRPPVNGLPAATTFSPTPPPTASSSTLHPPPSPSSSTSPAPPPSHLRPSLNELRGLQPGQEPAQRQSLFLPHPNAPKAPSGHSPGPMYIAQQQPPPPPRILRGGVMQTLRMALGGQGPQGGPRGRGPTIYGIMTEDLSAATGPVLMQFSVTPPPATAPPPGSVPPPASPILKQNMAIPAVSVTGPPQIVAPVPRPAVRRVGSMASLDAAAVDAAEKEVEAGAAATRPGSGPIPRANFFPKAGTARPRSRSFSGFQSTSVEVPMPYQRSREEGSQPIDMDFELVRPNIAQFQGSRNSEDSGVMGRDSSVDARQDAHFLRADSPAVSVTSRSPVVSDSSSGMWQQPAKASPQPRAAESESSMDAHRQRELKWMSVMGAVPPAQSRKNKKVKKLIFDGVPSSVRYLVWSHLTDGKARFVPGVYTQLGRRGRVPVLVEVAKDVQRSFADHPQLLSTQGPVISLLQAYLTMVPDVQYTTGLTLITGHLLLLAPEEDAFWIFVSIMDTHIRPYFSFASNQLDVDASLFHRALEAIDPGLAKKIFTDLAISPSAICRPWFTSLFVGNLPLDYVNRVWDIFLFEGVPFLFRVALALVSCCRRQLLDSTSADSLLGNLLRPASNVLPSSPEALITLALSVKLKDDDIRKQRVKLEAQ</sequence>
<feature type="coiled-coil region" evidence="1">
    <location>
        <begin position="823"/>
        <end position="850"/>
    </location>
</feature>
<evidence type="ECO:0000256" key="1">
    <source>
        <dbReference type="SAM" id="Coils"/>
    </source>
</evidence>
<name>A0A9P7KBB9_9AGAR</name>
<evidence type="ECO:0000313" key="5">
    <source>
        <dbReference type="Proteomes" id="UP000775547"/>
    </source>
</evidence>
<gene>
    <name evidence="4" type="ORF">DXG03_004452</name>
</gene>
<evidence type="ECO:0000259" key="3">
    <source>
        <dbReference type="PROSITE" id="PS50086"/>
    </source>
</evidence>
<dbReference type="InterPro" id="IPR036028">
    <property type="entry name" value="SH3-like_dom_sf"/>
</dbReference>
<dbReference type="GO" id="GO:0005096">
    <property type="term" value="F:GTPase activator activity"/>
    <property type="evidence" value="ECO:0007669"/>
    <property type="project" value="TreeGrafter"/>
</dbReference>
<proteinExistence type="predicted"/>
<dbReference type="InterPro" id="IPR035969">
    <property type="entry name" value="Rab-GAP_TBC_sf"/>
</dbReference>
<feature type="non-terminal residue" evidence="4">
    <location>
        <position position="1"/>
    </location>
</feature>
<feature type="compositionally biased region" description="Basic residues" evidence="2">
    <location>
        <begin position="405"/>
        <end position="419"/>
    </location>
</feature>
<dbReference type="SMART" id="SM00164">
    <property type="entry name" value="TBC"/>
    <property type="match status" value="1"/>
</dbReference>
<feature type="region of interest" description="Disordered" evidence="2">
    <location>
        <begin position="168"/>
        <end position="359"/>
    </location>
</feature>
<feature type="region of interest" description="Disordered" evidence="2">
    <location>
        <begin position="108"/>
        <end position="131"/>
    </location>
</feature>
<dbReference type="Gene3D" id="1.10.472.80">
    <property type="entry name" value="Ypt/Rab-GAP domain of gyp1p, domain 3"/>
    <property type="match status" value="1"/>
</dbReference>
<organism evidence="4 5">
    <name type="scientific">Asterophora parasitica</name>
    <dbReference type="NCBI Taxonomy" id="117018"/>
    <lineage>
        <taxon>Eukaryota</taxon>
        <taxon>Fungi</taxon>
        <taxon>Dikarya</taxon>
        <taxon>Basidiomycota</taxon>
        <taxon>Agaricomycotina</taxon>
        <taxon>Agaricomycetes</taxon>
        <taxon>Agaricomycetidae</taxon>
        <taxon>Agaricales</taxon>
        <taxon>Tricholomatineae</taxon>
        <taxon>Lyophyllaceae</taxon>
        <taxon>Asterophora</taxon>
    </lineage>
</organism>
<feature type="compositionally biased region" description="Low complexity" evidence="2">
    <location>
        <begin position="1280"/>
        <end position="1297"/>
    </location>
</feature>
<feature type="domain" description="Rab-GAP TBC" evidence="3">
    <location>
        <begin position="1354"/>
        <end position="1536"/>
    </location>
</feature>
<feature type="compositionally biased region" description="Low complexity" evidence="2">
    <location>
        <begin position="496"/>
        <end position="524"/>
    </location>
</feature>
<keyword evidence="5" id="KW-1185">Reference proteome</keyword>
<feature type="compositionally biased region" description="Pro residues" evidence="2">
    <location>
        <begin position="330"/>
        <end position="350"/>
    </location>
</feature>
<feature type="region of interest" description="Disordered" evidence="2">
    <location>
        <begin position="883"/>
        <end position="1056"/>
    </location>
</feature>
<feature type="region of interest" description="Disordered" evidence="2">
    <location>
        <begin position="1278"/>
        <end position="1323"/>
    </location>
</feature>
<accession>A0A9P7KBB9</accession>
<evidence type="ECO:0000313" key="4">
    <source>
        <dbReference type="EMBL" id="KAG5641671.1"/>
    </source>
</evidence>
<dbReference type="EMBL" id="JABCKV010000268">
    <property type="protein sequence ID" value="KAG5641671.1"/>
    <property type="molecule type" value="Genomic_DNA"/>
</dbReference>
<feature type="compositionally biased region" description="Polar residues" evidence="2">
    <location>
        <begin position="109"/>
        <end position="128"/>
    </location>
</feature>
<dbReference type="OrthoDB" id="159449at2759"/>
<feature type="compositionally biased region" description="Low complexity" evidence="2">
    <location>
        <begin position="286"/>
        <end position="303"/>
    </location>
</feature>
<keyword evidence="1" id="KW-0175">Coiled coil</keyword>
<dbReference type="GO" id="GO:0031267">
    <property type="term" value="F:small GTPase binding"/>
    <property type="evidence" value="ECO:0007669"/>
    <property type="project" value="TreeGrafter"/>
</dbReference>
<feature type="region of interest" description="Disordered" evidence="2">
    <location>
        <begin position="684"/>
        <end position="715"/>
    </location>
</feature>
<dbReference type="Pfam" id="PF00566">
    <property type="entry name" value="RabGAP-TBC"/>
    <property type="match status" value="1"/>
</dbReference>
<dbReference type="InterPro" id="IPR000195">
    <property type="entry name" value="Rab-GAP-TBC_dom"/>
</dbReference>
<feature type="compositionally biased region" description="Gly residues" evidence="2">
    <location>
        <begin position="787"/>
        <end position="797"/>
    </location>
</feature>
<dbReference type="Gene3D" id="1.10.8.270">
    <property type="entry name" value="putative rabgap domain of human tbc1 domain family member 14 like domains"/>
    <property type="match status" value="1"/>
</dbReference>
<evidence type="ECO:0000256" key="2">
    <source>
        <dbReference type="SAM" id="MobiDB-lite"/>
    </source>
</evidence>
<dbReference type="PROSITE" id="PS50086">
    <property type="entry name" value="TBC_RABGAP"/>
    <property type="match status" value="1"/>
</dbReference>
<dbReference type="Proteomes" id="UP000775547">
    <property type="component" value="Unassembled WGS sequence"/>
</dbReference>
<feature type="compositionally biased region" description="Low complexity" evidence="2">
    <location>
        <begin position="197"/>
        <end position="213"/>
    </location>
</feature>
<feature type="compositionally biased region" description="Polar residues" evidence="2">
    <location>
        <begin position="641"/>
        <end position="660"/>
    </location>
</feature>
<feature type="region of interest" description="Disordered" evidence="2">
    <location>
        <begin position="764"/>
        <end position="797"/>
    </location>
</feature>